<evidence type="ECO:0000256" key="1">
    <source>
        <dbReference type="SAM" id="SignalP"/>
    </source>
</evidence>
<dbReference type="EMBL" id="JAMZEB010000002">
    <property type="protein sequence ID" value="MCP2356812.1"/>
    <property type="molecule type" value="Genomic_DNA"/>
</dbReference>
<feature type="chain" id="PRO_5040871518" evidence="1">
    <location>
        <begin position="37"/>
        <end position="164"/>
    </location>
</feature>
<sequence length="164" mass="16526">MKRITRWPRGRTAGAAALGAVALLAAAVTSVQPAGAVPAAQAGCQAASFGVTPALGWLALTAPRTVTVGSSQLIKAEVTADAGVDAGAELRLGWSINGSAPFEGTFGPANFADHQEFFETRSTFALISVGAGTTTVQPFVRLSGAAAKRATVLHRCSSAEGNTS</sequence>
<gene>
    <name evidence="2" type="ORF">HD597_003832</name>
</gene>
<name>A0A9X2K121_9ACTN</name>
<evidence type="ECO:0000313" key="3">
    <source>
        <dbReference type="Proteomes" id="UP001139648"/>
    </source>
</evidence>
<protein>
    <submittedName>
        <fullName evidence="2">Uncharacterized protein</fullName>
    </submittedName>
</protein>
<dbReference type="AlphaFoldDB" id="A0A9X2K121"/>
<accession>A0A9X2K121</accession>
<proteinExistence type="predicted"/>
<dbReference type="Proteomes" id="UP001139648">
    <property type="component" value="Unassembled WGS sequence"/>
</dbReference>
<dbReference type="RefSeq" id="WP_253743976.1">
    <property type="nucleotide sequence ID" value="NZ_BAABKA010000063.1"/>
</dbReference>
<evidence type="ECO:0000313" key="2">
    <source>
        <dbReference type="EMBL" id="MCP2356812.1"/>
    </source>
</evidence>
<organism evidence="2 3">
    <name type="scientific">Nonomuraea thailandensis</name>
    <dbReference type="NCBI Taxonomy" id="1188745"/>
    <lineage>
        <taxon>Bacteria</taxon>
        <taxon>Bacillati</taxon>
        <taxon>Actinomycetota</taxon>
        <taxon>Actinomycetes</taxon>
        <taxon>Streptosporangiales</taxon>
        <taxon>Streptosporangiaceae</taxon>
        <taxon>Nonomuraea</taxon>
    </lineage>
</organism>
<feature type="signal peptide" evidence="1">
    <location>
        <begin position="1"/>
        <end position="36"/>
    </location>
</feature>
<reference evidence="2" key="1">
    <citation type="submission" date="2022-06" db="EMBL/GenBank/DDBJ databases">
        <title>Sequencing the genomes of 1000 actinobacteria strains.</title>
        <authorList>
            <person name="Klenk H.-P."/>
        </authorList>
    </citation>
    <scope>NUCLEOTIDE SEQUENCE</scope>
    <source>
        <strain evidence="2">DSM 46694</strain>
    </source>
</reference>
<keyword evidence="1" id="KW-0732">Signal</keyword>
<keyword evidence="3" id="KW-1185">Reference proteome</keyword>
<comment type="caution">
    <text evidence="2">The sequence shown here is derived from an EMBL/GenBank/DDBJ whole genome shotgun (WGS) entry which is preliminary data.</text>
</comment>